<organism evidence="2 3">
    <name type="scientific">Globodera pallida</name>
    <name type="common">Potato cyst nematode worm</name>
    <name type="synonym">Heterodera pallida</name>
    <dbReference type="NCBI Taxonomy" id="36090"/>
    <lineage>
        <taxon>Eukaryota</taxon>
        <taxon>Metazoa</taxon>
        <taxon>Ecdysozoa</taxon>
        <taxon>Nematoda</taxon>
        <taxon>Chromadorea</taxon>
        <taxon>Rhabditida</taxon>
        <taxon>Tylenchina</taxon>
        <taxon>Tylenchomorpha</taxon>
        <taxon>Tylenchoidea</taxon>
        <taxon>Heteroderidae</taxon>
        <taxon>Heteroderinae</taxon>
        <taxon>Globodera</taxon>
    </lineage>
</organism>
<accession>A0A183CF12</accession>
<feature type="compositionally biased region" description="Basic residues" evidence="1">
    <location>
        <begin position="43"/>
        <end position="57"/>
    </location>
</feature>
<protein>
    <submittedName>
        <fullName evidence="3">Uncharacterized protein</fullName>
    </submittedName>
</protein>
<dbReference type="Proteomes" id="UP000050741">
    <property type="component" value="Unassembled WGS sequence"/>
</dbReference>
<proteinExistence type="predicted"/>
<dbReference type="AlphaFoldDB" id="A0A183CF12"/>
<sequence length="134" mass="15132">MSVEKVSKFKWLDFAAWTNTSTFSGIDGMELEVEVEECSHLRKKNNNGRNRIKRDRHGAREREFDDDDWRPPDCATVTGGYGNNIVVSPGTYGFGTFNQHIAYGSQNLRQKFSTDRLLTSTNCADVGLSNEGNF</sequence>
<evidence type="ECO:0000313" key="2">
    <source>
        <dbReference type="Proteomes" id="UP000050741"/>
    </source>
</evidence>
<feature type="region of interest" description="Disordered" evidence="1">
    <location>
        <begin position="43"/>
        <end position="69"/>
    </location>
</feature>
<dbReference type="WBParaSite" id="GPLIN_001146700">
    <property type="protein sequence ID" value="GPLIN_001146700"/>
    <property type="gene ID" value="GPLIN_001146700"/>
</dbReference>
<reference evidence="3" key="2">
    <citation type="submission" date="2016-06" db="UniProtKB">
        <authorList>
            <consortium name="WormBaseParasite"/>
        </authorList>
    </citation>
    <scope>IDENTIFICATION</scope>
</reference>
<evidence type="ECO:0000313" key="3">
    <source>
        <dbReference type="WBParaSite" id="GPLIN_001146700"/>
    </source>
</evidence>
<name>A0A183CF12_GLOPA</name>
<reference evidence="2" key="1">
    <citation type="submission" date="2014-05" db="EMBL/GenBank/DDBJ databases">
        <title>The genome and life-stage specific transcriptomes of Globodera pallida elucidate key aspects of plant parasitism by a cyst nematode.</title>
        <authorList>
            <person name="Cotton J.A."/>
            <person name="Lilley C.J."/>
            <person name="Jones L.M."/>
            <person name="Kikuchi T."/>
            <person name="Reid A.J."/>
            <person name="Thorpe P."/>
            <person name="Tsai I.J."/>
            <person name="Beasley H."/>
            <person name="Blok V."/>
            <person name="Cock P.J.A."/>
            <person name="Van den Akker S.E."/>
            <person name="Holroyd N."/>
            <person name="Hunt M."/>
            <person name="Mantelin S."/>
            <person name="Naghra H."/>
            <person name="Pain A."/>
            <person name="Palomares-Rius J.E."/>
            <person name="Zarowiecki M."/>
            <person name="Berriman M."/>
            <person name="Jones J.T."/>
            <person name="Urwin P.E."/>
        </authorList>
    </citation>
    <scope>NUCLEOTIDE SEQUENCE [LARGE SCALE GENOMIC DNA]</scope>
    <source>
        <strain evidence="2">Lindley</strain>
    </source>
</reference>
<evidence type="ECO:0000256" key="1">
    <source>
        <dbReference type="SAM" id="MobiDB-lite"/>
    </source>
</evidence>
<keyword evidence="2" id="KW-1185">Reference proteome</keyword>